<evidence type="ECO:0000313" key="3">
    <source>
        <dbReference type="EMBL" id="RDV03877.1"/>
    </source>
</evidence>
<feature type="domain" description="Amidohydrolase-related" evidence="2">
    <location>
        <begin position="4"/>
        <end position="327"/>
    </location>
</feature>
<reference evidence="4" key="1">
    <citation type="submission" date="2018-08" db="EMBL/GenBank/DDBJ databases">
        <authorList>
            <person name="Kim S.-J."/>
            <person name="Jung G.-Y."/>
        </authorList>
    </citation>
    <scope>NUCLEOTIDE SEQUENCE [LARGE SCALE GENOMIC DNA]</scope>
    <source>
        <strain evidence="4">GY_H</strain>
    </source>
</reference>
<keyword evidence="3" id="KW-0378">Hydrolase</keyword>
<dbReference type="Gene3D" id="3.20.20.140">
    <property type="entry name" value="Metal-dependent hydrolases"/>
    <property type="match status" value="1"/>
</dbReference>
<dbReference type="PANTHER" id="PTHR21240">
    <property type="entry name" value="2-AMINO-3-CARBOXYLMUCONATE-6-SEMIALDEHYDE DECARBOXYLASE"/>
    <property type="match status" value="1"/>
</dbReference>
<dbReference type="InterPro" id="IPR032465">
    <property type="entry name" value="ACMSD"/>
</dbReference>
<sequence>MRIDAYTHFLPSRMFQALIDSGYPDIGKRMREVPCIHDLDIRKKVVDTFPDYAQILSHGMPPLEVFCKGDGAKVEEYARLINDEFVEIIDKNRDHFPGWVAQSALGAPDAGVAEARRAIKNGALGVQIYTNVAGVPLDDPKFEPFFAEMEKLDKPIWLHPARGANVPDYPTEKTSKFEIWWAFGWSYETGAAMARLVFSKLMDKYPKLKIITHHFGGIVPMLEGRIGPGWDQLGSRTSGEDLGKLLGELKHRPLDYFKHRFYADTATFSSRAGVDIGLKFFDHDKIVFASDCPFDPEKGTMYTRDAIKFMDEVDLPKATREAIWHGNLERITGTKLVK</sequence>
<proteinExistence type="predicted"/>
<dbReference type="SUPFAM" id="SSF51556">
    <property type="entry name" value="Metallo-dependent hydrolases"/>
    <property type="match status" value="1"/>
</dbReference>
<dbReference type="AlphaFoldDB" id="A0A371B8M9"/>
<name>A0A371B8M9_9BRAD</name>
<dbReference type="Proteomes" id="UP000263993">
    <property type="component" value="Unassembled WGS sequence"/>
</dbReference>
<dbReference type="EMBL" id="QRGO01000001">
    <property type="protein sequence ID" value="RDV03877.1"/>
    <property type="molecule type" value="Genomic_DNA"/>
</dbReference>
<evidence type="ECO:0000313" key="4">
    <source>
        <dbReference type="Proteomes" id="UP000263993"/>
    </source>
</evidence>
<dbReference type="InterPro" id="IPR006680">
    <property type="entry name" value="Amidohydro-rel"/>
</dbReference>
<dbReference type="PANTHER" id="PTHR21240:SF28">
    <property type="entry name" value="ISO-OROTATE DECARBOXYLASE (EUROFUNG)"/>
    <property type="match status" value="1"/>
</dbReference>
<keyword evidence="4" id="KW-1185">Reference proteome</keyword>
<dbReference type="GO" id="GO:0016787">
    <property type="term" value="F:hydrolase activity"/>
    <property type="evidence" value="ECO:0007669"/>
    <property type="project" value="UniProtKB-KW"/>
</dbReference>
<dbReference type="GO" id="GO:0016831">
    <property type="term" value="F:carboxy-lyase activity"/>
    <property type="evidence" value="ECO:0007669"/>
    <property type="project" value="InterPro"/>
</dbReference>
<keyword evidence="1" id="KW-0456">Lyase</keyword>
<evidence type="ECO:0000259" key="2">
    <source>
        <dbReference type="Pfam" id="PF04909"/>
    </source>
</evidence>
<dbReference type="InterPro" id="IPR032466">
    <property type="entry name" value="Metal_Hydrolase"/>
</dbReference>
<comment type="caution">
    <text evidence="3">The sequence shown here is derived from an EMBL/GenBank/DDBJ whole genome shotgun (WGS) entry which is preliminary data.</text>
</comment>
<organism evidence="3 4">
    <name type="scientific">Undibacter mobilis</name>
    <dbReference type="NCBI Taxonomy" id="2292256"/>
    <lineage>
        <taxon>Bacteria</taxon>
        <taxon>Pseudomonadati</taxon>
        <taxon>Pseudomonadota</taxon>
        <taxon>Alphaproteobacteria</taxon>
        <taxon>Hyphomicrobiales</taxon>
        <taxon>Nitrobacteraceae</taxon>
        <taxon>Undibacter</taxon>
    </lineage>
</organism>
<gene>
    <name evidence="3" type="ORF">DXH78_04315</name>
</gene>
<dbReference type="Pfam" id="PF04909">
    <property type="entry name" value="Amidohydro_2"/>
    <property type="match status" value="1"/>
</dbReference>
<dbReference type="RefSeq" id="WP_115515903.1">
    <property type="nucleotide sequence ID" value="NZ_QRGO01000001.1"/>
</dbReference>
<dbReference type="GO" id="GO:0005737">
    <property type="term" value="C:cytoplasm"/>
    <property type="evidence" value="ECO:0007669"/>
    <property type="project" value="TreeGrafter"/>
</dbReference>
<accession>A0A371B8M9</accession>
<protein>
    <submittedName>
        <fullName evidence="3">Amidohydrolase</fullName>
    </submittedName>
</protein>
<dbReference type="GO" id="GO:0019748">
    <property type="term" value="P:secondary metabolic process"/>
    <property type="evidence" value="ECO:0007669"/>
    <property type="project" value="TreeGrafter"/>
</dbReference>
<evidence type="ECO:0000256" key="1">
    <source>
        <dbReference type="ARBA" id="ARBA00023239"/>
    </source>
</evidence>
<dbReference type="OrthoDB" id="149172at2"/>